<gene>
    <name evidence="3" type="ORF">Z518_07525</name>
</gene>
<keyword evidence="2" id="KW-0472">Membrane</keyword>
<protein>
    <submittedName>
        <fullName evidence="3">Rhinocladiella mackenziei CBS 650.93 unplaced genomic scaffold supercont1.5, whole genome shotgun sequence</fullName>
    </submittedName>
</protein>
<feature type="compositionally biased region" description="Basic and acidic residues" evidence="1">
    <location>
        <begin position="579"/>
        <end position="591"/>
    </location>
</feature>
<reference evidence="3 4" key="1">
    <citation type="submission" date="2015-01" db="EMBL/GenBank/DDBJ databases">
        <title>The Genome Sequence of Rhinocladiella mackenzie CBS 650.93.</title>
        <authorList>
            <consortium name="The Broad Institute Genomics Platform"/>
            <person name="Cuomo C."/>
            <person name="de Hoog S."/>
            <person name="Gorbushina A."/>
            <person name="Stielow B."/>
            <person name="Teixiera M."/>
            <person name="Abouelleil A."/>
            <person name="Chapman S.B."/>
            <person name="Priest M."/>
            <person name="Young S.K."/>
            <person name="Wortman J."/>
            <person name="Nusbaum C."/>
            <person name="Birren B."/>
        </authorList>
    </citation>
    <scope>NUCLEOTIDE SEQUENCE [LARGE SCALE GENOMIC DNA]</scope>
    <source>
        <strain evidence="3 4">CBS 650.93</strain>
    </source>
</reference>
<dbReference type="EMBL" id="KN847479">
    <property type="protein sequence ID" value="KIX03972.1"/>
    <property type="molecule type" value="Genomic_DNA"/>
</dbReference>
<dbReference type="OrthoDB" id="10071171at2759"/>
<dbReference type="HOGENOM" id="CLU_025796_0_0_1"/>
<organism evidence="3 4">
    <name type="scientific">Rhinocladiella mackenziei CBS 650.93</name>
    <dbReference type="NCBI Taxonomy" id="1442369"/>
    <lineage>
        <taxon>Eukaryota</taxon>
        <taxon>Fungi</taxon>
        <taxon>Dikarya</taxon>
        <taxon>Ascomycota</taxon>
        <taxon>Pezizomycotina</taxon>
        <taxon>Eurotiomycetes</taxon>
        <taxon>Chaetothyriomycetidae</taxon>
        <taxon>Chaetothyriales</taxon>
        <taxon>Herpotrichiellaceae</taxon>
        <taxon>Rhinocladiella</taxon>
    </lineage>
</organism>
<name>A0A0D2FPB3_9EURO</name>
<proteinExistence type="predicted"/>
<keyword evidence="4" id="KW-1185">Reference proteome</keyword>
<evidence type="ECO:0000256" key="1">
    <source>
        <dbReference type="SAM" id="MobiDB-lite"/>
    </source>
</evidence>
<dbReference type="VEuPathDB" id="FungiDB:Z518_07525"/>
<dbReference type="RefSeq" id="XP_013271108.1">
    <property type="nucleotide sequence ID" value="XM_013415654.1"/>
</dbReference>
<evidence type="ECO:0000313" key="3">
    <source>
        <dbReference type="EMBL" id="KIX03972.1"/>
    </source>
</evidence>
<evidence type="ECO:0000313" key="4">
    <source>
        <dbReference type="Proteomes" id="UP000053617"/>
    </source>
</evidence>
<dbReference type="GeneID" id="25295596"/>
<dbReference type="AlphaFoldDB" id="A0A0D2FPB3"/>
<accession>A0A0D2FPB3</accession>
<dbReference type="Proteomes" id="UP000053617">
    <property type="component" value="Unassembled WGS sequence"/>
</dbReference>
<feature type="transmembrane region" description="Helical" evidence="2">
    <location>
        <begin position="480"/>
        <end position="498"/>
    </location>
</feature>
<feature type="region of interest" description="Disordered" evidence="1">
    <location>
        <begin position="557"/>
        <end position="591"/>
    </location>
</feature>
<feature type="transmembrane region" description="Helical" evidence="2">
    <location>
        <begin position="510"/>
        <end position="529"/>
    </location>
</feature>
<sequence>MDFDGKGRRWVGSETEWPEEFSTPRDLHEDDFLCEVKRDNDADKDDVNVVLTNYGDAASLTADEVLEDFGRGVSLQDVEDAIGPAGHRRAAWLDDRTYRIHHDRAYKYPILDGSGDSRQYANPLTGTGLLRALRELRFNHSCFPDAPRRLIYITDLDPAFVHALAATASIHQTPVLKDAIHKHLESHTSIAVKIPSEGFLTFQLNLHLPFFLLRKAKPPDDPVGGINTKPRRRWTALPFLRLERSRFQDQESEGVWGIHDAHISVVVAGSHDLRYTAYGFVDTEIDGYLTDCEEEDLRFDRIAGGEIEADTPIWRARDYYLKIFEIRIDKVREEWEYLMHKLEPGVQQYMADHPFTVSCRSALAGERSAEMKEAFDWALQTMGLLRRLHGVLSDTVDAWASFSSPGEDIGYFQSSPAAPISQQARRSLRAVRTTFRELHGYQKRLALLIVSCSDFSETLNFHLKLEGKESADYHGVNSEVVLSLFYPVALVAAIFSVKPEAIPFDMNPKSFFLATLAAIIIAYTIRAVVQRLLASWPSLRRTVTAIWAVPLRGKVTDKPRGREGQDGLPPVASTRSRGRAADMELAREQGH</sequence>
<keyword evidence="2" id="KW-1133">Transmembrane helix</keyword>
<evidence type="ECO:0000256" key="2">
    <source>
        <dbReference type="SAM" id="Phobius"/>
    </source>
</evidence>
<keyword evidence="2" id="KW-0812">Transmembrane</keyword>